<dbReference type="Gene3D" id="3.40.50.1820">
    <property type="entry name" value="alpha/beta hydrolase"/>
    <property type="match status" value="1"/>
</dbReference>
<feature type="domain" description="AB hydrolase-1" evidence="1">
    <location>
        <begin position="37"/>
        <end position="286"/>
    </location>
</feature>
<dbReference type="OrthoDB" id="9785408at2"/>
<dbReference type="PRINTS" id="PR00111">
    <property type="entry name" value="ABHYDROLASE"/>
</dbReference>
<dbReference type="InterPro" id="IPR029058">
    <property type="entry name" value="AB_hydrolase_fold"/>
</dbReference>
<evidence type="ECO:0000313" key="2">
    <source>
        <dbReference type="EMBL" id="SHJ13108.1"/>
    </source>
</evidence>
<accession>A0A1M6GT17</accession>
<dbReference type="STRING" id="1121393.SAMN02745216_01099"/>
<organism evidence="2 3">
    <name type="scientific">Desulfatibacillum alkenivorans DSM 16219</name>
    <dbReference type="NCBI Taxonomy" id="1121393"/>
    <lineage>
        <taxon>Bacteria</taxon>
        <taxon>Pseudomonadati</taxon>
        <taxon>Thermodesulfobacteriota</taxon>
        <taxon>Desulfobacteria</taxon>
        <taxon>Desulfobacterales</taxon>
        <taxon>Desulfatibacillaceae</taxon>
        <taxon>Desulfatibacillum</taxon>
    </lineage>
</organism>
<dbReference type="GO" id="GO:0016020">
    <property type="term" value="C:membrane"/>
    <property type="evidence" value="ECO:0007669"/>
    <property type="project" value="TreeGrafter"/>
</dbReference>
<name>A0A1M6GT17_9BACT</name>
<protein>
    <submittedName>
        <fullName evidence="2">Pimeloyl-ACP methyl ester carboxylesterase</fullName>
    </submittedName>
</protein>
<dbReference type="SUPFAM" id="SSF53474">
    <property type="entry name" value="alpha/beta-Hydrolases"/>
    <property type="match status" value="1"/>
</dbReference>
<evidence type="ECO:0000259" key="1">
    <source>
        <dbReference type="Pfam" id="PF00561"/>
    </source>
</evidence>
<dbReference type="Pfam" id="PF00561">
    <property type="entry name" value="Abhydrolase_1"/>
    <property type="match status" value="1"/>
</dbReference>
<keyword evidence="3" id="KW-1185">Reference proteome</keyword>
<dbReference type="PANTHER" id="PTHR43798">
    <property type="entry name" value="MONOACYLGLYCEROL LIPASE"/>
    <property type="match status" value="1"/>
</dbReference>
<dbReference type="AlphaFoldDB" id="A0A1M6GT17"/>
<dbReference type="PANTHER" id="PTHR43798:SF33">
    <property type="entry name" value="HYDROLASE, PUTATIVE (AFU_ORTHOLOGUE AFUA_2G14860)-RELATED"/>
    <property type="match status" value="1"/>
</dbReference>
<dbReference type="InterPro" id="IPR000073">
    <property type="entry name" value="AB_hydrolase_1"/>
</dbReference>
<dbReference type="InterPro" id="IPR050266">
    <property type="entry name" value="AB_hydrolase_sf"/>
</dbReference>
<evidence type="ECO:0000313" key="3">
    <source>
        <dbReference type="Proteomes" id="UP000183994"/>
    </source>
</evidence>
<gene>
    <name evidence="2" type="ORF">SAMN02745216_01099</name>
</gene>
<proteinExistence type="predicted"/>
<dbReference type="Proteomes" id="UP000183994">
    <property type="component" value="Unassembled WGS sequence"/>
</dbReference>
<dbReference type="RefSeq" id="WP_073473759.1">
    <property type="nucleotide sequence ID" value="NZ_FQZU01000004.1"/>
</dbReference>
<sequence>MKEEKYPWQGQVVNKSLKTRDGVNICYQTLGTDKKKPVVCIAHGLGARLYAWAPILNVILPRYRVITWHYRGLYQSETQESIRRFSILDHAEDLKSILDREKVNKVHIIGWSMGVQVALEFAHLFPERLEKLVLINGTYGHTLSTGLQPLFRIPYMADLLHIVIETLKSRKESASLIRKVATNKKITGAVGSLYSTLRGSPYFTEVLQQYADDVLGDSFNNYLRLFQELDAHSAYHNLPEIVHPALVVWGDLDPLIPAYLSRRIRRRLVNAYTLRFWLGTHFVHLEYPKRAPNRILRFLDSHIIEPDV</sequence>
<dbReference type="EMBL" id="FQZU01000004">
    <property type="protein sequence ID" value="SHJ13108.1"/>
    <property type="molecule type" value="Genomic_DNA"/>
</dbReference>
<reference evidence="3" key="1">
    <citation type="submission" date="2016-11" db="EMBL/GenBank/DDBJ databases">
        <authorList>
            <person name="Varghese N."/>
            <person name="Submissions S."/>
        </authorList>
    </citation>
    <scope>NUCLEOTIDE SEQUENCE [LARGE SCALE GENOMIC DNA]</scope>
    <source>
        <strain evidence="3">DSM 16219</strain>
    </source>
</reference>